<keyword evidence="5" id="KW-1185">Reference proteome</keyword>
<accession>D3T1P8</accession>
<dbReference type="Gene3D" id="3.40.50.1820">
    <property type="entry name" value="alpha/beta hydrolase"/>
    <property type="match status" value="1"/>
</dbReference>
<feature type="region of interest" description="Disordered" evidence="1">
    <location>
        <begin position="356"/>
        <end position="404"/>
    </location>
</feature>
<dbReference type="PaxDb" id="547559-Nmag_3971"/>
<dbReference type="InterPro" id="IPR011659">
    <property type="entry name" value="WD40"/>
</dbReference>
<dbReference type="PANTHER" id="PTHR11731">
    <property type="entry name" value="PROTEASE FAMILY S9B,C DIPEPTIDYL-PEPTIDASE IV-RELATED"/>
    <property type="match status" value="1"/>
</dbReference>
<evidence type="ECO:0000259" key="2">
    <source>
        <dbReference type="Pfam" id="PF00326"/>
    </source>
</evidence>
<gene>
    <name evidence="4" type="ordered locus">Nmag_3971</name>
</gene>
<dbReference type="KEGG" id="nmg:Nmag_3971"/>
<dbReference type="Pfam" id="PF00930">
    <property type="entry name" value="DPPIV_N"/>
    <property type="match status" value="1"/>
</dbReference>
<feature type="compositionally biased region" description="Basic and acidic residues" evidence="1">
    <location>
        <begin position="392"/>
        <end position="404"/>
    </location>
</feature>
<dbReference type="Proteomes" id="UP000001879">
    <property type="component" value="Plasmid pNMAG02"/>
</dbReference>
<evidence type="ECO:0000313" key="4">
    <source>
        <dbReference type="EMBL" id="ADD07507.1"/>
    </source>
</evidence>
<dbReference type="HOGENOM" id="CLU_008615_2_1_2"/>
<dbReference type="SUPFAM" id="SSF53474">
    <property type="entry name" value="alpha/beta-Hydrolases"/>
    <property type="match status" value="1"/>
</dbReference>
<feature type="domain" description="Peptidase S9 prolyl oligopeptidase catalytic" evidence="2">
    <location>
        <begin position="466"/>
        <end position="670"/>
    </location>
</feature>
<dbReference type="InterPro" id="IPR011042">
    <property type="entry name" value="6-blade_b-propeller_TolB-like"/>
</dbReference>
<evidence type="ECO:0000259" key="3">
    <source>
        <dbReference type="Pfam" id="PF00930"/>
    </source>
</evidence>
<feature type="compositionally biased region" description="Basic and acidic residues" evidence="1">
    <location>
        <begin position="356"/>
        <end position="369"/>
    </location>
</feature>
<reference evidence="5" key="1">
    <citation type="submission" date="2010-02" db="EMBL/GenBank/DDBJ databases">
        <title>Complete sequence of plasmid 2 of Natrialba magadii ATCC 43099.</title>
        <authorList>
            <consortium name="US DOE Joint Genome Institute"/>
            <person name="Lucas S."/>
            <person name="Copeland A."/>
            <person name="Lapidus A."/>
            <person name="Cheng J.-F."/>
            <person name="Bruce D."/>
            <person name="Goodwin L."/>
            <person name="Pitluck S."/>
            <person name="Davenport K."/>
            <person name="Saunders E."/>
            <person name="Detter J.C."/>
            <person name="Han C."/>
            <person name="Tapia R."/>
            <person name="Land M."/>
            <person name="Hauser L."/>
            <person name="Kyrpides N."/>
            <person name="Mikhailova N."/>
            <person name="De Castro R.E."/>
            <person name="Maupin-Furlow J.A."/>
            <person name="Woyke T."/>
        </authorList>
    </citation>
    <scope>NUCLEOTIDE SEQUENCE [LARGE SCALE GENOMIC DNA]</scope>
    <source>
        <strain evidence="5">ATCC 43099 / DSM 3394 / CCM 3739 / CIP 104546 / IAM 13178 / JCM 8861 / NBRC 102185 / NCIMB 2190 / MS3</strain>
        <plasmid evidence="5">pNMAG02</plasmid>
    </source>
</reference>
<reference evidence="4 5" key="2">
    <citation type="journal article" date="2012" name="BMC Genomics">
        <title>A comparative genomics perspective on the genetic content of the alkaliphilic haloarchaeon Natrialba magadii ATCC 43099T.</title>
        <authorList>
            <person name="Siddaramappa S."/>
            <person name="Challacombe J.F."/>
            <person name="Decastro R.E."/>
            <person name="Pfeiffer F."/>
            <person name="Sastre D.E."/>
            <person name="Gimenez M.I."/>
            <person name="Paggi R.A."/>
            <person name="Detter J.C."/>
            <person name="Davenport K.W."/>
            <person name="Goodwin L.A."/>
            <person name="Kyrpides N."/>
            <person name="Tapia R."/>
            <person name="Pitluck S."/>
            <person name="Lucas S."/>
            <person name="Woyke T."/>
            <person name="Maupin-Furlow J.A."/>
        </authorList>
    </citation>
    <scope>NUCLEOTIDE SEQUENCE [LARGE SCALE GENOMIC DNA]</scope>
    <source>
        <strain evidence="5">ATCC 43099 / DSM 3394 / CCM 3739 / CIP 104546 / IAM 13178 / JCM 8861 / NBRC 102185 / NCIMB 2190 / MS3</strain>
    </source>
</reference>
<dbReference type="InterPro" id="IPR050278">
    <property type="entry name" value="Serine_Prot_S9B/DPPIV"/>
</dbReference>
<feature type="domain" description="Dipeptidylpeptidase IV N-terminal" evidence="3">
    <location>
        <begin position="251"/>
        <end position="348"/>
    </location>
</feature>
<dbReference type="InterPro" id="IPR002469">
    <property type="entry name" value="Peptidase_S9B_N"/>
</dbReference>
<name>D3T1P8_NATMM</name>
<organism evidence="4 5">
    <name type="scientific">Natrialba magadii (strain ATCC 43099 / DSM 3394 / CCM 3739 / CIP 104546 / IAM 13178 / JCM 8861 / NBRC 102185 / NCIMB 2190 / MS3)</name>
    <name type="common">Natronobacterium magadii</name>
    <dbReference type="NCBI Taxonomy" id="547559"/>
    <lineage>
        <taxon>Archaea</taxon>
        <taxon>Methanobacteriati</taxon>
        <taxon>Methanobacteriota</taxon>
        <taxon>Stenosarchaea group</taxon>
        <taxon>Halobacteria</taxon>
        <taxon>Halobacteriales</taxon>
        <taxon>Natrialbaceae</taxon>
        <taxon>Natrialba</taxon>
    </lineage>
</organism>
<dbReference type="ESTHER" id="natmm-d3t1p8">
    <property type="family name" value="DPP4N_Peptidase_S9"/>
</dbReference>
<dbReference type="Pfam" id="PF07676">
    <property type="entry name" value="PD40"/>
    <property type="match status" value="1"/>
</dbReference>
<evidence type="ECO:0000313" key="5">
    <source>
        <dbReference type="Proteomes" id="UP000001879"/>
    </source>
</evidence>
<dbReference type="AlphaFoldDB" id="D3T1P8"/>
<proteinExistence type="predicted"/>
<geneLocation type="plasmid" evidence="4 5">
    <name>pNMAG02</name>
</geneLocation>
<dbReference type="Pfam" id="PF00326">
    <property type="entry name" value="Peptidase_S9"/>
    <property type="match status" value="1"/>
</dbReference>
<sequence>MESTQLWGMLTLNDVLDLEWPTAPKWSSCGSFLAATVHEDDGKVLLVGHPGKEPLRVRPADEHVAEFTWSPTEPQLVCTTEDGLTALVDPREQSVSEIARTPDGDILPTWSHDGSRLAFYRDGKPRTKSLTDGVERGFDVPERGPFLGGERAFAWRGDGLLAYRFTDCETKCVGVINTESGDLVWRTRPDSSSHSPFWLDDGRLCYERRGEYGTVREFIAVDIDDPATESTLFQEVDEETGALSRGSPRLSPDGTLLAAALPVDGYEHIHVIDVSSGERTQLTEGAFEDKGLADSTPRWIDDERLVFASNRRDTGQRQLYTVTLDGTTEPLVETAGTNVEPRPSPAGDHVAYLHASRDRSPEVRVRELESDSADAAPTEPATQTDAKLTHSGLRDWPEPPIEPERVSFESGELTIEGYLLDPRQSESVPDDATDLPSVVYVHGGPMRQIRDGFHPSRSYGLAYAYQQYLATNGYVGLFVNYRGGIGYGRAFRGAIGGDRGRVEMDDIARAADYLRALEYTADSVGQWGLSYGGYAALQLPGTHPGTFDVTVNIAGLADTANYHEWATETKFPAIASAATTVMGHPLENPDRWDDASPVTHMDRYETPVYNFHGTADRYVNVEQQDIVVNTLLDLDVEFEAEYYPDEGHVFSKRSTWRRTFEKIEAAFDEHL</sequence>
<evidence type="ECO:0000256" key="1">
    <source>
        <dbReference type="SAM" id="MobiDB-lite"/>
    </source>
</evidence>
<dbReference type="GO" id="GO:0008236">
    <property type="term" value="F:serine-type peptidase activity"/>
    <property type="evidence" value="ECO:0007669"/>
    <property type="project" value="InterPro"/>
</dbReference>
<dbReference type="GO" id="GO:0008239">
    <property type="term" value="F:dipeptidyl-peptidase activity"/>
    <property type="evidence" value="ECO:0007669"/>
    <property type="project" value="TreeGrafter"/>
</dbReference>
<dbReference type="eggNOG" id="arCOG01646">
    <property type="taxonomic scope" value="Archaea"/>
</dbReference>
<dbReference type="Gene3D" id="2.120.10.30">
    <property type="entry name" value="TolB, C-terminal domain"/>
    <property type="match status" value="2"/>
</dbReference>
<keyword evidence="4" id="KW-0614">Plasmid</keyword>
<dbReference type="EMBL" id="CP001934">
    <property type="protein sequence ID" value="ADD07507.1"/>
    <property type="molecule type" value="Genomic_DNA"/>
</dbReference>
<dbReference type="PANTHER" id="PTHR11731:SF193">
    <property type="entry name" value="DIPEPTIDYL PEPTIDASE 9"/>
    <property type="match status" value="1"/>
</dbReference>
<dbReference type="InterPro" id="IPR029058">
    <property type="entry name" value="AB_hydrolase_fold"/>
</dbReference>
<dbReference type="GO" id="GO:0006508">
    <property type="term" value="P:proteolysis"/>
    <property type="evidence" value="ECO:0007669"/>
    <property type="project" value="InterPro"/>
</dbReference>
<dbReference type="eggNOG" id="arCOG02491">
    <property type="taxonomic scope" value="Archaea"/>
</dbReference>
<dbReference type="SUPFAM" id="SSF82171">
    <property type="entry name" value="DPP6 N-terminal domain-like"/>
    <property type="match status" value="1"/>
</dbReference>
<protein>
    <submittedName>
        <fullName evidence="4">Peptidase S9 family protein</fullName>
    </submittedName>
</protein>
<dbReference type="InterPro" id="IPR001375">
    <property type="entry name" value="Peptidase_S9_cat"/>
</dbReference>